<keyword evidence="5 8" id="KW-0378">Hydrolase</keyword>
<keyword evidence="7 8" id="KW-0315">Glutamine amidotransferase</keyword>
<dbReference type="EC" id="6.3.5.3" evidence="8"/>
<comment type="function">
    <text evidence="8">Part of the phosphoribosylformylglycinamidine synthase complex involved in the purines biosynthetic pathway. Catalyzes the ATP-dependent conversion of formylglycinamide ribonucleotide (FGAR) and glutamine to yield formylglycinamidine ribonucleotide (FGAM) and glutamate. The FGAM synthase complex is composed of three subunits. PurQ produces an ammonia molecule by converting glutamine to glutamate. PurL transfers the ammonia molecule to FGAR to form FGAM in an ATP-dependent manner. PurS interacts with PurQ and PurL and is thought to assist in the transfer of the ammonia molecule from PurQ to PurL.</text>
</comment>
<dbReference type="HAMAP" id="MF_00421">
    <property type="entry name" value="PurQ"/>
    <property type="match status" value="1"/>
</dbReference>
<dbReference type="PANTHER" id="PTHR47552">
    <property type="entry name" value="PHOSPHORIBOSYLFORMYLGLYCINAMIDINE SYNTHASE SUBUNIT PURQ"/>
    <property type="match status" value="1"/>
</dbReference>
<keyword evidence="4 8" id="KW-0658">Purine biosynthesis</keyword>
<protein>
    <recommendedName>
        <fullName evidence="8">Phosphoribosylformylglycinamidine synthase subunit PurQ</fullName>
        <shortName evidence="8">FGAM synthase</shortName>
        <ecNumber evidence="8">6.3.5.3</ecNumber>
    </recommendedName>
    <alternativeName>
        <fullName evidence="8">Formylglycinamide ribonucleotide amidotransferase subunit I</fullName>
        <shortName evidence="8">FGAR amidotransferase I</shortName>
        <shortName evidence="8">FGAR-AT I</shortName>
    </alternativeName>
    <alternativeName>
        <fullName evidence="8">Glutaminase PurQ</fullName>
        <ecNumber evidence="8">3.5.1.2</ecNumber>
    </alternativeName>
    <alternativeName>
        <fullName evidence="8">Phosphoribosylformylglycinamidine synthase subunit I</fullName>
    </alternativeName>
</protein>
<evidence type="ECO:0000256" key="1">
    <source>
        <dbReference type="ARBA" id="ARBA00022490"/>
    </source>
</evidence>
<keyword evidence="1 8" id="KW-0963">Cytoplasm</keyword>
<sequence>MKSAVIVFPGSNCDRDAHDAIARVTGEKPAMVWHQESALPDGTEFVMVPGGFSYGDYLRCGAMAGTSAIIPAVKAHAERGAPVLGVCNGFQILIETGLLPGALMRNADLLFVCEKTPLSVENGNTQFTSAYGGKRDLVIPVAHHDGNYFADEATLDRLEGNGQVVFRYGRNPNGSARDIAGIVNERGNVMGMMPHPERAVDEFHGGTDGLPVFESLLGSA</sequence>
<dbReference type="NCBIfam" id="NF002957">
    <property type="entry name" value="PRK03619.1"/>
    <property type="match status" value="1"/>
</dbReference>
<evidence type="ECO:0000256" key="7">
    <source>
        <dbReference type="ARBA" id="ARBA00022962"/>
    </source>
</evidence>
<dbReference type="EC" id="3.5.1.2" evidence="8"/>
<dbReference type="SUPFAM" id="SSF52317">
    <property type="entry name" value="Class I glutamine amidotransferase-like"/>
    <property type="match status" value="1"/>
</dbReference>
<organism evidence="9 10">
    <name type="scientific">Hyphobacterium marinum</name>
    <dbReference type="NCBI Taxonomy" id="3116574"/>
    <lineage>
        <taxon>Bacteria</taxon>
        <taxon>Pseudomonadati</taxon>
        <taxon>Pseudomonadota</taxon>
        <taxon>Alphaproteobacteria</taxon>
        <taxon>Maricaulales</taxon>
        <taxon>Maricaulaceae</taxon>
        <taxon>Hyphobacterium</taxon>
    </lineage>
</organism>
<keyword evidence="6 8" id="KW-0067">ATP-binding</keyword>
<feature type="active site" description="Nucleophile" evidence="8">
    <location>
        <position position="87"/>
    </location>
</feature>
<dbReference type="PANTHER" id="PTHR47552:SF1">
    <property type="entry name" value="PHOSPHORIBOSYLFORMYLGLYCINAMIDINE SYNTHASE SUBUNIT PURQ"/>
    <property type="match status" value="1"/>
</dbReference>
<feature type="active site" evidence="8">
    <location>
        <position position="197"/>
    </location>
</feature>
<dbReference type="EMBL" id="JAZDRO010000003">
    <property type="protein sequence ID" value="MEE2566875.1"/>
    <property type="molecule type" value="Genomic_DNA"/>
</dbReference>
<evidence type="ECO:0000256" key="4">
    <source>
        <dbReference type="ARBA" id="ARBA00022755"/>
    </source>
</evidence>
<gene>
    <name evidence="8 9" type="primary">purQ</name>
    <name evidence="9" type="ORF">V0U35_09300</name>
</gene>
<evidence type="ECO:0000256" key="6">
    <source>
        <dbReference type="ARBA" id="ARBA00022840"/>
    </source>
</evidence>
<dbReference type="NCBIfam" id="TIGR01737">
    <property type="entry name" value="FGAM_synth_I"/>
    <property type="match status" value="1"/>
</dbReference>
<dbReference type="Pfam" id="PF13507">
    <property type="entry name" value="GATase_5"/>
    <property type="match status" value="1"/>
</dbReference>
<dbReference type="CDD" id="cd01740">
    <property type="entry name" value="GATase1_FGAR_AT"/>
    <property type="match status" value="1"/>
</dbReference>
<comment type="subunit">
    <text evidence="8">Part of the FGAM synthase complex composed of 1 PurL, 1 PurQ and 2 PurS subunits.</text>
</comment>
<dbReference type="SMART" id="SM01211">
    <property type="entry name" value="GATase_5"/>
    <property type="match status" value="1"/>
</dbReference>
<reference evidence="9 10" key="1">
    <citation type="submission" date="2024-01" db="EMBL/GenBank/DDBJ databases">
        <title>Hyphobacterium bacterium isolated from marine sediment.</title>
        <authorList>
            <person name="Zhao S."/>
        </authorList>
    </citation>
    <scope>NUCLEOTIDE SEQUENCE [LARGE SCALE GENOMIC DNA]</scope>
    <source>
        <strain evidence="9 10">Y60-23</strain>
    </source>
</reference>
<comment type="subcellular location">
    <subcellularLocation>
        <location evidence="8">Cytoplasm</location>
    </subcellularLocation>
</comment>
<comment type="pathway">
    <text evidence="8">Purine metabolism; IMP biosynthesis via de novo pathway; 5-amino-1-(5-phospho-D-ribosyl)imidazole from N(2)-formyl-N(1)-(5-phospho-D-ribosyl)glycinamide: step 1/2.</text>
</comment>
<keyword evidence="2 8" id="KW-0436">Ligase</keyword>
<comment type="caution">
    <text evidence="9">The sequence shown here is derived from an EMBL/GenBank/DDBJ whole genome shotgun (WGS) entry which is preliminary data.</text>
</comment>
<feature type="active site" evidence="8">
    <location>
        <position position="195"/>
    </location>
</feature>
<comment type="catalytic activity">
    <reaction evidence="8">
        <text>N(2)-formyl-N(1)-(5-phospho-beta-D-ribosyl)glycinamide + L-glutamine + ATP + H2O = 2-formamido-N(1)-(5-O-phospho-beta-D-ribosyl)acetamidine + L-glutamate + ADP + phosphate + H(+)</text>
        <dbReference type="Rhea" id="RHEA:17129"/>
        <dbReference type="ChEBI" id="CHEBI:15377"/>
        <dbReference type="ChEBI" id="CHEBI:15378"/>
        <dbReference type="ChEBI" id="CHEBI:29985"/>
        <dbReference type="ChEBI" id="CHEBI:30616"/>
        <dbReference type="ChEBI" id="CHEBI:43474"/>
        <dbReference type="ChEBI" id="CHEBI:58359"/>
        <dbReference type="ChEBI" id="CHEBI:147286"/>
        <dbReference type="ChEBI" id="CHEBI:147287"/>
        <dbReference type="ChEBI" id="CHEBI:456216"/>
        <dbReference type="EC" id="6.3.5.3"/>
    </reaction>
</comment>
<dbReference type="InterPro" id="IPR010075">
    <property type="entry name" value="PRibForGlyAmidine_synth_PurQ"/>
</dbReference>
<evidence type="ECO:0000256" key="2">
    <source>
        <dbReference type="ARBA" id="ARBA00022598"/>
    </source>
</evidence>
<dbReference type="Proteomes" id="UP001310692">
    <property type="component" value="Unassembled WGS sequence"/>
</dbReference>
<accession>A0ABU7M0D9</accession>
<evidence type="ECO:0000313" key="9">
    <source>
        <dbReference type="EMBL" id="MEE2566875.1"/>
    </source>
</evidence>
<keyword evidence="3 8" id="KW-0547">Nucleotide-binding</keyword>
<proteinExistence type="inferred from homology"/>
<evidence type="ECO:0000256" key="3">
    <source>
        <dbReference type="ARBA" id="ARBA00022741"/>
    </source>
</evidence>
<dbReference type="RefSeq" id="WP_330196427.1">
    <property type="nucleotide sequence ID" value="NZ_JAZDRO010000003.1"/>
</dbReference>
<evidence type="ECO:0000256" key="5">
    <source>
        <dbReference type="ARBA" id="ARBA00022801"/>
    </source>
</evidence>
<evidence type="ECO:0000313" key="10">
    <source>
        <dbReference type="Proteomes" id="UP001310692"/>
    </source>
</evidence>
<dbReference type="InterPro" id="IPR029062">
    <property type="entry name" value="Class_I_gatase-like"/>
</dbReference>
<dbReference type="PIRSF" id="PIRSF001586">
    <property type="entry name" value="FGAM_synth_I"/>
    <property type="match status" value="1"/>
</dbReference>
<dbReference type="Gene3D" id="3.40.50.880">
    <property type="match status" value="1"/>
</dbReference>
<comment type="catalytic activity">
    <reaction evidence="8">
        <text>L-glutamine + H2O = L-glutamate + NH4(+)</text>
        <dbReference type="Rhea" id="RHEA:15889"/>
        <dbReference type="ChEBI" id="CHEBI:15377"/>
        <dbReference type="ChEBI" id="CHEBI:28938"/>
        <dbReference type="ChEBI" id="CHEBI:29985"/>
        <dbReference type="ChEBI" id="CHEBI:58359"/>
        <dbReference type="EC" id="3.5.1.2"/>
    </reaction>
</comment>
<keyword evidence="10" id="KW-1185">Reference proteome</keyword>
<dbReference type="PROSITE" id="PS51273">
    <property type="entry name" value="GATASE_TYPE_1"/>
    <property type="match status" value="1"/>
</dbReference>
<evidence type="ECO:0000256" key="8">
    <source>
        <dbReference type="HAMAP-Rule" id="MF_00421"/>
    </source>
</evidence>
<name>A0ABU7M0D9_9PROT</name>